<comment type="catalytic activity">
    <reaction evidence="1">
        <text>Hydrolysis of terminal non-reducing N-acetyl-D-hexosamine residues in N-acetyl-beta-D-hexosaminides.</text>
        <dbReference type="EC" id="3.2.1.52"/>
    </reaction>
</comment>
<keyword evidence="5" id="KW-0326">Glycosidase</keyword>
<comment type="caution">
    <text evidence="7">The sequence shown here is derived from an EMBL/GenBank/DDBJ whole genome shotgun (WGS) entry which is preliminary data.</text>
</comment>
<proteinExistence type="inferred from homology"/>
<organism evidence="7 8">
    <name type="scientific">Thermasporomyces composti</name>
    <dbReference type="NCBI Taxonomy" id="696763"/>
    <lineage>
        <taxon>Bacteria</taxon>
        <taxon>Bacillati</taxon>
        <taxon>Actinomycetota</taxon>
        <taxon>Actinomycetes</taxon>
        <taxon>Propionibacteriales</taxon>
        <taxon>Nocardioidaceae</taxon>
        <taxon>Thermasporomyces</taxon>
    </lineage>
</organism>
<sequence>MAGSSPQDRLPWGPTRAQWERARRIVAGMTLEQKAGQVIVAGYHGTDAPRDLVRRYHLGGVIVMGDNIRSVDQLRAVNRSLQQEARRQGREWPLIISVDQEGGTVARVQDGVTEFPTYMTLGAAGDPELARRVARASGTELRALGFTMVFAPDADVTVGPSDPTIGSRSAGSDPELVARIVQGSLRGYAEAGIIAVPKHFPGHGSVPADSHTSLPVQRASLELLSSRDLVPFQAAVAAGAGAVMVAHIDVRAVDPGTPSSLSSAVITQLLRERLGFSGVVVTDALQMAGAAEEHGSAEAGVRALLAGADILLLPDDAAALHAALVRAVRTGRVPHDRLDEAAARTVALMLHQDASAAVEPSTSASALSYEASRRGLTVVAGSCEGRLVGSAVRVLGGTASDRARFTAAARAAGLRVGETGTVVRLLGPGSAGGAGDVVVALDTPYVLASSSATTARIALYGRTPEAFRALVDVLTGRARGEGRLPVPVDGVRPHAGCA</sequence>
<protein>
    <recommendedName>
        <fullName evidence="3">beta-N-acetylhexosaminidase</fullName>
        <ecNumber evidence="3">3.2.1.52</ecNumber>
    </recommendedName>
</protein>
<evidence type="ECO:0000256" key="2">
    <source>
        <dbReference type="ARBA" id="ARBA00005336"/>
    </source>
</evidence>
<dbReference type="InterPro" id="IPR017853">
    <property type="entry name" value="GH"/>
</dbReference>
<dbReference type="EC" id="3.2.1.52" evidence="3"/>
<dbReference type="Gene3D" id="3.20.20.300">
    <property type="entry name" value="Glycoside hydrolase, family 3, N-terminal domain"/>
    <property type="match status" value="1"/>
</dbReference>
<comment type="similarity">
    <text evidence="2">Belongs to the glycosyl hydrolase 3 family.</text>
</comment>
<dbReference type="InterPro" id="IPR036881">
    <property type="entry name" value="Glyco_hydro_3_C_sf"/>
</dbReference>
<dbReference type="GO" id="GO:0009254">
    <property type="term" value="P:peptidoglycan turnover"/>
    <property type="evidence" value="ECO:0007669"/>
    <property type="project" value="TreeGrafter"/>
</dbReference>
<accession>A0A3D9V6I1</accession>
<dbReference type="AlphaFoldDB" id="A0A3D9V6I1"/>
<dbReference type="Gene3D" id="3.40.50.1700">
    <property type="entry name" value="Glycoside hydrolase family 3 C-terminal domain"/>
    <property type="match status" value="1"/>
</dbReference>
<dbReference type="GO" id="GO:0005975">
    <property type="term" value="P:carbohydrate metabolic process"/>
    <property type="evidence" value="ECO:0007669"/>
    <property type="project" value="InterPro"/>
</dbReference>
<evidence type="ECO:0000313" key="7">
    <source>
        <dbReference type="EMBL" id="REF37378.1"/>
    </source>
</evidence>
<evidence type="ECO:0000313" key="8">
    <source>
        <dbReference type="Proteomes" id="UP000256485"/>
    </source>
</evidence>
<gene>
    <name evidence="7" type="ORF">DFJ64_2822</name>
</gene>
<dbReference type="Proteomes" id="UP000256485">
    <property type="component" value="Unassembled WGS sequence"/>
</dbReference>
<evidence type="ECO:0000256" key="4">
    <source>
        <dbReference type="ARBA" id="ARBA00022801"/>
    </source>
</evidence>
<dbReference type="InterPro" id="IPR050226">
    <property type="entry name" value="NagZ_Beta-hexosaminidase"/>
</dbReference>
<dbReference type="SUPFAM" id="SSF51445">
    <property type="entry name" value="(Trans)glycosidases"/>
    <property type="match status" value="1"/>
</dbReference>
<keyword evidence="8" id="KW-1185">Reference proteome</keyword>
<dbReference type="InterPro" id="IPR001764">
    <property type="entry name" value="Glyco_hydro_3_N"/>
</dbReference>
<dbReference type="RefSeq" id="WP_211310618.1">
    <property type="nucleotide sequence ID" value="NZ_QTUC01000001.1"/>
</dbReference>
<dbReference type="GO" id="GO:0004563">
    <property type="term" value="F:beta-N-acetylhexosaminidase activity"/>
    <property type="evidence" value="ECO:0007669"/>
    <property type="project" value="UniProtKB-EC"/>
</dbReference>
<feature type="domain" description="Glycoside hydrolase family 3 N-terminal" evidence="6">
    <location>
        <begin position="30"/>
        <end position="346"/>
    </location>
</feature>
<name>A0A3D9V6I1_THECX</name>
<dbReference type="Pfam" id="PF00933">
    <property type="entry name" value="Glyco_hydro_3"/>
    <property type="match status" value="1"/>
</dbReference>
<dbReference type="PANTHER" id="PTHR30480">
    <property type="entry name" value="BETA-HEXOSAMINIDASE-RELATED"/>
    <property type="match status" value="1"/>
</dbReference>
<evidence type="ECO:0000256" key="1">
    <source>
        <dbReference type="ARBA" id="ARBA00001231"/>
    </source>
</evidence>
<evidence type="ECO:0000259" key="6">
    <source>
        <dbReference type="Pfam" id="PF00933"/>
    </source>
</evidence>
<evidence type="ECO:0000256" key="3">
    <source>
        <dbReference type="ARBA" id="ARBA00012663"/>
    </source>
</evidence>
<keyword evidence="4" id="KW-0378">Hydrolase</keyword>
<evidence type="ECO:0000256" key="5">
    <source>
        <dbReference type="ARBA" id="ARBA00023295"/>
    </source>
</evidence>
<dbReference type="PRINTS" id="PR00133">
    <property type="entry name" value="GLHYDRLASE3"/>
</dbReference>
<dbReference type="InterPro" id="IPR036962">
    <property type="entry name" value="Glyco_hydro_3_N_sf"/>
</dbReference>
<dbReference type="EMBL" id="QTUC01000001">
    <property type="protein sequence ID" value="REF37378.1"/>
    <property type="molecule type" value="Genomic_DNA"/>
</dbReference>
<reference evidence="7 8" key="1">
    <citation type="submission" date="2018-08" db="EMBL/GenBank/DDBJ databases">
        <title>Sequencing the genomes of 1000 actinobacteria strains.</title>
        <authorList>
            <person name="Klenk H.-P."/>
        </authorList>
    </citation>
    <scope>NUCLEOTIDE SEQUENCE [LARGE SCALE GENOMIC DNA]</scope>
    <source>
        <strain evidence="7 8">DSM 22891</strain>
    </source>
</reference>
<dbReference type="PANTHER" id="PTHR30480:SF13">
    <property type="entry name" value="BETA-HEXOSAMINIDASE"/>
    <property type="match status" value="1"/>
</dbReference>